<comment type="caution">
    <text evidence="4">The sequence shown here is derived from an EMBL/GenBank/DDBJ whole genome shotgun (WGS) entry which is preliminary data.</text>
</comment>
<dbReference type="InterPro" id="IPR029063">
    <property type="entry name" value="SAM-dependent_MTases_sf"/>
</dbReference>
<evidence type="ECO:0000256" key="3">
    <source>
        <dbReference type="ARBA" id="ARBA00022691"/>
    </source>
</evidence>
<dbReference type="AlphaFoldDB" id="B0MWN7"/>
<evidence type="ECO:0000256" key="1">
    <source>
        <dbReference type="ARBA" id="ARBA00022603"/>
    </source>
</evidence>
<dbReference type="HOGENOM" id="CLU_3094810_0_0_10"/>
<organism evidence="4 5">
    <name type="scientific">Alistipes putredinis DSM 17216</name>
    <dbReference type="NCBI Taxonomy" id="445970"/>
    <lineage>
        <taxon>Bacteria</taxon>
        <taxon>Pseudomonadati</taxon>
        <taxon>Bacteroidota</taxon>
        <taxon>Bacteroidia</taxon>
        <taxon>Bacteroidales</taxon>
        <taxon>Rikenellaceae</taxon>
        <taxon>Alistipes</taxon>
    </lineage>
</organism>
<keyword evidence="5" id="KW-1185">Reference proteome</keyword>
<accession>B0MWN7</accession>
<dbReference type="EMBL" id="ABFK02000019">
    <property type="protein sequence ID" value="EDS03338.1"/>
    <property type="molecule type" value="Genomic_DNA"/>
</dbReference>
<evidence type="ECO:0000313" key="5">
    <source>
        <dbReference type="Proteomes" id="UP000005819"/>
    </source>
</evidence>
<dbReference type="Proteomes" id="UP000005819">
    <property type="component" value="Unassembled WGS sequence"/>
</dbReference>
<sequence>MNYIGSKYSLRDFIDNTIKKVVGDNPSDMVFCDLFAGTCIVGLISKHELAK</sequence>
<evidence type="ECO:0000256" key="2">
    <source>
        <dbReference type="ARBA" id="ARBA00022679"/>
    </source>
</evidence>
<proteinExistence type="predicted"/>
<reference evidence="4" key="2">
    <citation type="submission" date="2013-09" db="EMBL/GenBank/DDBJ databases">
        <title>Draft genome sequence of Alistipes putredinis (DSM 17216).</title>
        <authorList>
            <person name="Sudarsanam P."/>
            <person name="Ley R."/>
            <person name="Guruge J."/>
            <person name="Turnbaugh P.J."/>
            <person name="Mahowald M."/>
            <person name="Liep D."/>
            <person name="Gordon J."/>
        </authorList>
    </citation>
    <scope>NUCLEOTIDE SEQUENCE</scope>
    <source>
        <strain evidence="4">DSM 17216</strain>
    </source>
</reference>
<dbReference type="SUPFAM" id="SSF53335">
    <property type="entry name" value="S-adenosyl-L-methionine-dependent methyltransferases"/>
    <property type="match status" value="1"/>
</dbReference>
<evidence type="ECO:0008006" key="6">
    <source>
        <dbReference type="Google" id="ProtNLM"/>
    </source>
</evidence>
<keyword evidence="3" id="KW-0949">S-adenosyl-L-methionine</keyword>
<gene>
    <name evidence="4" type="ORF">ALIPUT_01549</name>
</gene>
<dbReference type="GO" id="GO:0009007">
    <property type="term" value="F:site-specific DNA-methyltransferase (adenine-specific) activity"/>
    <property type="evidence" value="ECO:0007669"/>
    <property type="project" value="UniProtKB-EC"/>
</dbReference>
<keyword evidence="1" id="KW-0489">Methyltransferase</keyword>
<dbReference type="GeneID" id="73804394"/>
<evidence type="ECO:0000313" key="4">
    <source>
        <dbReference type="EMBL" id="EDS03338.1"/>
    </source>
</evidence>
<dbReference type="GO" id="GO:0032259">
    <property type="term" value="P:methylation"/>
    <property type="evidence" value="ECO:0007669"/>
    <property type="project" value="UniProtKB-KW"/>
</dbReference>
<keyword evidence="2" id="KW-0808">Transferase</keyword>
<dbReference type="Pfam" id="PF02086">
    <property type="entry name" value="MethyltransfD12"/>
    <property type="match status" value="1"/>
</dbReference>
<protein>
    <recommendedName>
        <fullName evidence="6">DNA methylase N-4/N-6 domain-containing protein</fullName>
    </recommendedName>
</protein>
<reference evidence="4" key="1">
    <citation type="submission" date="2007-10" db="EMBL/GenBank/DDBJ databases">
        <authorList>
            <person name="Fulton L."/>
            <person name="Clifton S."/>
            <person name="Fulton B."/>
            <person name="Xu J."/>
            <person name="Minx P."/>
            <person name="Pepin K.H."/>
            <person name="Johnson M."/>
            <person name="Thiruvilangam P."/>
            <person name="Bhonagiri V."/>
            <person name="Nash W.E."/>
            <person name="Mardis E.R."/>
            <person name="Wilson R.K."/>
        </authorList>
    </citation>
    <scope>NUCLEOTIDE SEQUENCE [LARGE SCALE GENOMIC DNA]</scope>
    <source>
        <strain evidence="4">DSM 17216</strain>
    </source>
</reference>
<dbReference type="RefSeq" id="WP_004327571.1">
    <property type="nucleotide sequence ID" value="NZ_DS499577.1"/>
</dbReference>
<dbReference type="GO" id="GO:0009307">
    <property type="term" value="P:DNA restriction-modification system"/>
    <property type="evidence" value="ECO:0007669"/>
    <property type="project" value="InterPro"/>
</dbReference>
<dbReference type="InterPro" id="IPR012327">
    <property type="entry name" value="MeTrfase_D12"/>
</dbReference>
<name>B0MWN7_9BACT</name>